<dbReference type="InterPro" id="IPR011129">
    <property type="entry name" value="CSD"/>
</dbReference>
<dbReference type="PIRSF" id="PIRSF002599">
    <property type="entry name" value="Cold_shock_A"/>
    <property type="match status" value="1"/>
</dbReference>
<dbReference type="PROSITE" id="PS51857">
    <property type="entry name" value="CSD_2"/>
    <property type="match status" value="1"/>
</dbReference>
<keyword evidence="3" id="KW-0805">Transcription regulation</keyword>
<dbReference type="SUPFAM" id="SSF50249">
    <property type="entry name" value="Nucleic acid-binding proteins"/>
    <property type="match status" value="1"/>
</dbReference>
<evidence type="ECO:0000256" key="2">
    <source>
        <dbReference type="ARBA" id="ARBA00022490"/>
    </source>
</evidence>
<feature type="domain" description="CSD" evidence="7">
    <location>
        <begin position="9"/>
        <end position="75"/>
    </location>
</feature>
<evidence type="ECO:0000256" key="1">
    <source>
        <dbReference type="ARBA" id="ARBA00004496"/>
    </source>
</evidence>
<dbReference type="Proteomes" id="UP001177212">
    <property type="component" value="Unassembled WGS sequence"/>
</dbReference>
<keyword evidence="2" id="KW-0963">Cytoplasm</keyword>
<comment type="caution">
    <text evidence="8">The sequence shown here is derived from an EMBL/GenBank/DDBJ whole genome shotgun (WGS) entry which is preliminary data.</text>
</comment>
<keyword evidence="6" id="KW-0804">Transcription</keyword>
<dbReference type="CDD" id="cd04458">
    <property type="entry name" value="CSP_CDS"/>
    <property type="match status" value="1"/>
</dbReference>
<keyword evidence="5" id="KW-0010">Activator</keyword>
<dbReference type="PANTHER" id="PTHR46565:SF20">
    <property type="entry name" value="COLD SHOCK DOMAIN-CONTAINING PROTEIN 4"/>
    <property type="match status" value="1"/>
</dbReference>
<organism evidence="8 9">
    <name type="scientific">Pseudoalteromonas marina</name>
    <dbReference type="NCBI Taxonomy" id="267375"/>
    <lineage>
        <taxon>Bacteria</taxon>
        <taxon>Pseudomonadati</taxon>
        <taxon>Pseudomonadota</taxon>
        <taxon>Gammaproteobacteria</taxon>
        <taxon>Alteromonadales</taxon>
        <taxon>Pseudoalteromonadaceae</taxon>
        <taxon>Pseudoalteromonas</taxon>
    </lineage>
</organism>
<dbReference type="PRINTS" id="PR00050">
    <property type="entry name" value="COLDSHOCK"/>
</dbReference>
<evidence type="ECO:0000256" key="4">
    <source>
        <dbReference type="ARBA" id="ARBA00023125"/>
    </source>
</evidence>
<comment type="subcellular location">
    <subcellularLocation>
        <location evidence="1">Cytoplasm</location>
    </subcellularLocation>
</comment>
<sequence>MKEEKLMQKKTGIVKWFNAQRGYGFIVSESVDEDIILHHSEIQMDGYRKLNPGDKVTFELDETRKEGISALNVVKI</sequence>
<keyword evidence="4" id="KW-0238">DNA-binding</keyword>
<protein>
    <submittedName>
        <fullName evidence="8">Cold shock domain-containing protein</fullName>
    </submittedName>
</protein>
<dbReference type="InterPro" id="IPR012156">
    <property type="entry name" value="Cold_shock_CspA"/>
</dbReference>
<evidence type="ECO:0000259" key="7">
    <source>
        <dbReference type="PROSITE" id="PS51857"/>
    </source>
</evidence>
<dbReference type="Gene3D" id="2.40.50.140">
    <property type="entry name" value="Nucleic acid-binding proteins"/>
    <property type="match status" value="1"/>
</dbReference>
<accession>A0ABT9FC45</accession>
<dbReference type="Pfam" id="PF00313">
    <property type="entry name" value="CSD"/>
    <property type="match status" value="1"/>
</dbReference>
<dbReference type="RefSeq" id="WP_305471584.1">
    <property type="nucleotide sequence ID" value="NZ_JAUYVT010000004.1"/>
</dbReference>
<name>A0ABT9FC45_9GAMM</name>
<evidence type="ECO:0000313" key="8">
    <source>
        <dbReference type="EMBL" id="MDP2564303.1"/>
    </source>
</evidence>
<dbReference type="InterPro" id="IPR012340">
    <property type="entry name" value="NA-bd_OB-fold"/>
</dbReference>
<evidence type="ECO:0000256" key="3">
    <source>
        <dbReference type="ARBA" id="ARBA00023015"/>
    </source>
</evidence>
<keyword evidence="9" id="KW-1185">Reference proteome</keyword>
<dbReference type="EMBL" id="JAUYVT010000004">
    <property type="protein sequence ID" value="MDP2564303.1"/>
    <property type="molecule type" value="Genomic_DNA"/>
</dbReference>
<evidence type="ECO:0000313" key="9">
    <source>
        <dbReference type="Proteomes" id="UP001177212"/>
    </source>
</evidence>
<dbReference type="PANTHER" id="PTHR46565">
    <property type="entry name" value="COLD SHOCK DOMAIN PROTEIN 2"/>
    <property type="match status" value="1"/>
</dbReference>
<evidence type="ECO:0000256" key="5">
    <source>
        <dbReference type="ARBA" id="ARBA00023159"/>
    </source>
</evidence>
<proteinExistence type="predicted"/>
<dbReference type="InterPro" id="IPR002059">
    <property type="entry name" value="CSP_DNA-bd"/>
</dbReference>
<reference evidence="8" key="1">
    <citation type="submission" date="2023-07" db="EMBL/GenBank/DDBJ databases">
        <title>Genome content predicts the carbon catabolic preferences of heterotrophic bacteria.</title>
        <authorList>
            <person name="Gralka M."/>
        </authorList>
    </citation>
    <scope>NUCLEOTIDE SEQUENCE</scope>
    <source>
        <strain evidence="8">4G09</strain>
    </source>
</reference>
<evidence type="ECO:0000256" key="6">
    <source>
        <dbReference type="ARBA" id="ARBA00023163"/>
    </source>
</evidence>
<gene>
    <name evidence="8" type="ORF">Q8W34_06635</name>
</gene>
<dbReference type="SMART" id="SM00357">
    <property type="entry name" value="CSP"/>
    <property type="match status" value="1"/>
</dbReference>